<keyword evidence="3 8" id="KW-0240">DNA-directed RNA polymerase</keyword>
<dbReference type="InterPro" id="IPR046950">
    <property type="entry name" value="DNA-dir_Rpol_C_phage-type"/>
</dbReference>
<comment type="function">
    <text evidence="8">DNA-dependent RNA polymerase catalyzes the transcription of DNA into RNA using the four ribonucleoside triphosphates as substrates.</text>
</comment>
<evidence type="ECO:0000256" key="7">
    <source>
        <dbReference type="ARBA" id="ARBA00048552"/>
    </source>
</evidence>
<keyword evidence="12" id="KW-1185">Reference proteome</keyword>
<dbReference type="RefSeq" id="XP_008817936.1">
    <property type="nucleotide sequence ID" value="XM_008819714.1"/>
</dbReference>
<gene>
    <name evidence="11" type="ORF">C922_04129</name>
</gene>
<reference evidence="11 12" key="1">
    <citation type="submission" date="2013-02" db="EMBL/GenBank/DDBJ databases">
        <title>The Genome Sequence of Plasmodium inui San Antonio 1.</title>
        <authorList>
            <consortium name="The Broad Institute Genome Sequencing Platform"/>
            <consortium name="The Broad Institute Genome Sequencing Center for Infectious Disease"/>
            <person name="Neafsey D."/>
            <person name="Cheeseman I."/>
            <person name="Volkman S."/>
            <person name="Adams J."/>
            <person name="Walker B."/>
            <person name="Young S.K."/>
            <person name="Zeng Q."/>
            <person name="Gargeya S."/>
            <person name="Fitzgerald M."/>
            <person name="Haas B."/>
            <person name="Abouelleil A."/>
            <person name="Alvarado L."/>
            <person name="Arachchi H.M."/>
            <person name="Berlin A.M."/>
            <person name="Chapman S.B."/>
            <person name="Dewar J."/>
            <person name="Goldberg J."/>
            <person name="Griggs A."/>
            <person name="Gujja S."/>
            <person name="Hansen M."/>
            <person name="Howarth C."/>
            <person name="Imamovic A."/>
            <person name="Larimer J."/>
            <person name="McCowan C."/>
            <person name="Murphy C."/>
            <person name="Neiman D."/>
            <person name="Pearson M."/>
            <person name="Priest M."/>
            <person name="Roberts A."/>
            <person name="Saif S."/>
            <person name="Shea T."/>
            <person name="Sisk P."/>
            <person name="Sykes S."/>
            <person name="Wortman J."/>
            <person name="Nusbaum C."/>
            <person name="Birren B."/>
        </authorList>
    </citation>
    <scope>NUCLEOTIDE SEQUENCE [LARGE SCALE GENOMIC DNA]</scope>
    <source>
        <strain evidence="11 12">San Antonio 1</strain>
    </source>
</reference>
<dbReference type="Pfam" id="PF00940">
    <property type="entry name" value="RNA_pol"/>
    <property type="match status" value="1"/>
</dbReference>
<sequence length="1372" mass="154683">MKLKALASHLIPRFAPLSRKNTSRYVRSANPRTSHSWQTRAFISSKVLISREEEAPASIKPISGNGEDITLGDDSTQFGGGHSPQGDPQSKQTPCEDTLCENTPPLRPDVGTKNLDEQVLKELHSLIRSIQKLDKKKKQQIVSYINTLNKKYLQNIEGDVVTFFENLDQYMAANGLLMCDLGGEEVLSHIQGVHMNIVDDCIKGSGSDVNSLFDVNFIRKAKEKLYGEHIYPIVQGASERHIAGMNEPANTPPDQQPNYSTEGRDPPEEEDIVNVRRQMLIERSSYQKAIEEAEEFVSNLHDLKKITEIRGLCKIYLSWVNELERRIANYRERQRRRGGASCSAEGSTSGSSTTAGSTTTAGTTTASSTTAGTTPLSDTGRGGLPELIEDKLLAIITVKWTIQYTFNPQKKKYANSIITQSKNFEQGYSYQSLFTHIAIKIGQEINNELNFQQLEKSNLLYRYVKRNKANASFSHFQKYRILCDIRKKLQGGRQKEEEAPAGVVAGVSPTTTAELAAESTAESTEVHPRDDFDLVQWNSQKKAAVGGLLLKMLMDSAKMDVDLSVAKEEHRNEYRYYLLLHKMAKGNGEKLHADCKYEKELNYEKYYEEESNSLEFLVLERGKGRGAEEAAERGKRRGKKRGKEKGKQRGGEDGDNTDEAANTANTVNTAHAANTVNPPNIANPPNTANPASRRENNFCKRQKEKLKNKQVVLYRSRRDPNKIELPVFIHSYMWKNGSWYGVIHMRECCANYLLNNAINSHIPLNHLPMISKPKKWTHSEGGMILLKNNFIRCNVKPLFNIDVCNLERIRSIVSQIGNVRWKINGEILHLIEYAYMNGITIGNIPRSQNYDLPSGPSDMTKRDVEDVKKYYLLREEISRLNKCLISERPTFLQKLAVAKTLKNCEVIYFPHNIDFRGRMYPLSPHLHHMSDDICRSLITFHDREEIGPRGLFWLKIHLANNFGKDKLNFEQRIRWVDANLENIKRLSENPFQHVEFWNTAEKPWQALSVSIDLTRAMECPDPSKYRSNIPVQQDGTCNGLQHYAALGRDYDGGKAVNIIPSDEPQDIYTVVLEIVRSKIRADLDGTAASPTGSSGSGGSGSGGSGSGGSGSGGSGSGNSSSLSRGDLARHCFQFDLLKRKVVKQTIMTICYGVTSVGAKDQVKGKIQNMISKVLDRNAINQVSQYIANYIFESISEIFKRAMVIKRWFNNLSKVTNELNIPVTWLSPIGLPCEQPYRLGQRILVNTPLQSVSVISYQNSLLYKNKQRLGFPPNFVHSLDASHLMMTAEKMILEKNLSFAAVHDSYWAHACNVDLMNTFIRDSFVTLYDEPILQNLYQSYQMRLGKHASRIPAPPEQGHLDVSLVRHSRYFFS</sequence>
<dbReference type="VEuPathDB" id="PlasmoDB:C922_04129"/>
<feature type="compositionally biased region" description="Low complexity" evidence="9">
    <location>
        <begin position="660"/>
        <end position="691"/>
    </location>
</feature>
<dbReference type="InterPro" id="IPR043502">
    <property type="entry name" value="DNA/RNA_pol_sf"/>
</dbReference>
<dbReference type="PROSITE" id="PS00489">
    <property type="entry name" value="RNA_POL_PHAGE_2"/>
    <property type="match status" value="1"/>
</dbReference>
<proteinExistence type="inferred from homology"/>
<feature type="region of interest" description="Disordered" evidence="9">
    <location>
        <begin position="333"/>
        <end position="382"/>
    </location>
</feature>
<dbReference type="GeneID" id="20039403"/>
<feature type="compositionally biased region" description="Gly residues" evidence="9">
    <location>
        <begin position="1094"/>
        <end position="1116"/>
    </location>
</feature>
<feature type="region of interest" description="Disordered" evidence="9">
    <location>
        <begin position="1085"/>
        <end position="1121"/>
    </location>
</feature>
<dbReference type="PANTHER" id="PTHR10102:SF0">
    <property type="entry name" value="DNA-DIRECTED RNA POLYMERASE, MITOCHONDRIAL"/>
    <property type="match status" value="1"/>
</dbReference>
<dbReference type="Gene3D" id="1.10.287.280">
    <property type="match status" value="1"/>
</dbReference>
<feature type="compositionally biased region" description="Basic and acidic residues" evidence="9">
    <location>
        <begin position="623"/>
        <end position="633"/>
    </location>
</feature>
<keyword evidence="4 8" id="KW-0808">Transferase</keyword>
<evidence type="ECO:0000256" key="2">
    <source>
        <dbReference type="ARBA" id="ARBA00012418"/>
    </source>
</evidence>
<evidence type="ECO:0000256" key="9">
    <source>
        <dbReference type="SAM" id="MobiDB-lite"/>
    </source>
</evidence>
<evidence type="ECO:0000256" key="3">
    <source>
        <dbReference type="ARBA" id="ARBA00022478"/>
    </source>
</evidence>
<dbReference type="SMART" id="SM01311">
    <property type="entry name" value="RPOL_N"/>
    <property type="match status" value="1"/>
</dbReference>
<dbReference type="EC" id="2.7.7.6" evidence="2 8"/>
<dbReference type="Pfam" id="PF14700">
    <property type="entry name" value="RPOL_N"/>
    <property type="match status" value="2"/>
</dbReference>
<dbReference type="SUPFAM" id="SSF56672">
    <property type="entry name" value="DNA/RNA polymerases"/>
    <property type="match status" value="1"/>
</dbReference>
<dbReference type="InterPro" id="IPR029262">
    <property type="entry name" value="RPOL_N"/>
</dbReference>
<dbReference type="GO" id="GO:0006390">
    <property type="term" value="P:mitochondrial transcription"/>
    <property type="evidence" value="ECO:0007669"/>
    <property type="project" value="TreeGrafter"/>
</dbReference>
<feature type="compositionally biased region" description="Basic residues" evidence="9">
    <location>
        <begin position="634"/>
        <end position="644"/>
    </location>
</feature>
<feature type="domain" description="DNA-directed RNA polymerase N-terminal" evidence="10">
    <location>
        <begin position="276"/>
        <end position="818"/>
    </location>
</feature>
<evidence type="ECO:0000259" key="10">
    <source>
        <dbReference type="SMART" id="SM01311"/>
    </source>
</evidence>
<dbReference type="PANTHER" id="PTHR10102">
    <property type="entry name" value="DNA-DIRECTED RNA POLYMERASE, MITOCHONDRIAL"/>
    <property type="match status" value="1"/>
</dbReference>
<dbReference type="OrthoDB" id="276422at2759"/>
<feature type="compositionally biased region" description="Polar residues" evidence="9">
    <location>
        <begin position="86"/>
        <end position="95"/>
    </location>
</feature>
<dbReference type="Gene3D" id="1.10.1320.10">
    <property type="entry name" value="DNA-directed RNA polymerase, N-terminal domain"/>
    <property type="match status" value="1"/>
</dbReference>
<organism evidence="11 12">
    <name type="scientific">Plasmodium inui San Antonio 1</name>
    <dbReference type="NCBI Taxonomy" id="1237626"/>
    <lineage>
        <taxon>Eukaryota</taxon>
        <taxon>Sar</taxon>
        <taxon>Alveolata</taxon>
        <taxon>Apicomplexa</taxon>
        <taxon>Aconoidasida</taxon>
        <taxon>Haemosporida</taxon>
        <taxon>Plasmodiidae</taxon>
        <taxon>Plasmodium</taxon>
        <taxon>Plasmodium (Plasmodium)</taxon>
    </lineage>
</organism>
<evidence type="ECO:0000256" key="4">
    <source>
        <dbReference type="ARBA" id="ARBA00022679"/>
    </source>
</evidence>
<feature type="compositionally biased region" description="Low complexity" evidence="9">
    <location>
        <begin position="339"/>
        <end position="374"/>
    </location>
</feature>
<feature type="region of interest" description="Disordered" evidence="9">
    <location>
        <begin position="244"/>
        <end position="269"/>
    </location>
</feature>
<comment type="catalytic activity">
    <reaction evidence="7 8">
        <text>RNA(n) + a ribonucleoside 5'-triphosphate = RNA(n+1) + diphosphate</text>
        <dbReference type="Rhea" id="RHEA:21248"/>
        <dbReference type="Rhea" id="RHEA-COMP:14527"/>
        <dbReference type="Rhea" id="RHEA-COMP:17342"/>
        <dbReference type="ChEBI" id="CHEBI:33019"/>
        <dbReference type="ChEBI" id="CHEBI:61557"/>
        <dbReference type="ChEBI" id="CHEBI:140395"/>
        <dbReference type="EC" id="2.7.7.6"/>
    </reaction>
</comment>
<evidence type="ECO:0000256" key="6">
    <source>
        <dbReference type="ARBA" id="ARBA00023163"/>
    </source>
</evidence>
<name>W7A8B1_9APIC</name>
<protein>
    <recommendedName>
        <fullName evidence="2 8">DNA-directed RNA polymerase</fullName>
        <ecNumber evidence="2 8">2.7.7.6</ecNumber>
    </recommendedName>
</protein>
<dbReference type="GO" id="GO:0003899">
    <property type="term" value="F:DNA-directed RNA polymerase activity"/>
    <property type="evidence" value="ECO:0007669"/>
    <property type="project" value="UniProtKB-EC"/>
</dbReference>
<comment type="similarity">
    <text evidence="1 8">Belongs to the phage and mitochondrial RNA polymerase family.</text>
</comment>
<dbReference type="EMBL" id="KI965479">
    <property type="protein sequence ID" value="EUD65389.1"/>
    <property type="molecule type" value="Genomic_DNA"/>
</dbReference>
<evidence type="ECO:0000313" key="12">
    <source>
        <dbReference type="Proteomes" id="UP000030640"/>
    </source>
</evidence>
<dbReference type="Gene3D" id="1.10.150.20">
    <property type="entry name" value="5' to 3' exonuclease, C-terminal subdomain"/>
    <property type="match status" value="1"/>
</dbReference>
<dbReference type="InterPro" id="IPR037159">
    <property type="entry name" value="RNA_POL_N_sf"/>
</dbReference>
<keyword evidence="6 8" id="KW-0804">Transcription</keyword>
<dbReference type="GO" id="GO:0034245">
    <property type="term" value="C:mitochondrial DNA-directed RNA polymerase complex"/>
    <property type="evidence" value="ECO:0007669"/>
    <property type="project" value="TreeGrafter"/>
</dbReference>
<evidence type="ECO:0000313" key="11">
    <source>
        <dbReference type="EMBL" id="EUD65389.1"/>
    </source>
</evidence>
<dbReference type="InterPro" id="IPR002092">
    <property type="entry name" value="DNA-dir_Rpol_phage-type"/>
</dbReference>
<evidence type="ECO:0000256" key="8">
    <source>
        <dbReference type="RuleBase" id="RU003805"/>
    </source>
</evidence>
<evidence type="ECO:0000256" key="5">
    <source>
        <dbReference type="ARBA" id="ARBA00022695"/>
    </source>
</evidence>
<dbReference type="Proteomes" id="UP000030640">
    <property type="component" value="Unassembled WGS sequence"/>
</dbReference>
<dbReference type="PROSITE" id="PS00900">
    <property type="entry name" value="RNA_POL_PHAGE_1"/>
    <property type="match status" value="1"/>
</dbReference>
<accession>W7A8B1</accession>
<feature type="region of interest" description="Disordered" evidence="9">
    <location>
        <begin position="623"/>
        <end position="695"/>
    </location>
</feature>
<dbReference type="GO" id="GO:0003677">
    <property type="term" value="F:DNA binding"/>
    <property type="evidence" value="ECO:0007669"/>
    <property type="project" value="InterPro"/>
</dbReference>
<evidence type="ECO:0000256" key="1">
    <source>
        <dbReference type="ARBA" id="ARBA00009493"/>
    </source>
</evidence>
<keyword evidence="5 8" id="KW-0548">Nucleotidyltransferase</keyword>
<feature type="region of interest" description="Disordered" evidence="9">
    <location>
        <begin position="58"/>
        <end position="112"/>
    </location>
</feature>